<dbReference type="AlphaFoldDB" id="A0A7W8FV22"/>
<reference evidence="1 2" key="1">
    <citation type="submission" date="2020-08" db="EMBL/GenBank/DDBJ databases">
        <title>Genomic Encyclopedia of Type Strains, Phase IV (KMG-IV): sequencing the most valuable type-strain genomes for metagenomic binning, comparative biology and taxonomic classification.</title>
        <authorList>
            <person name="Goeker M."/>
        </authorList>
    </citation>
    <scope>NUCLEOTIDE SEQUENCE [LARGE SCALE GENOMIC DNA]</scope>
    <source>
        <strain evidence="1 2">DSM 15895</strain>
    </source>
</reference>
<evidence type="ECO:0000313" key="2">
    <source>
        <dbReference type="Proteomes" id="UP000525923"/>
    </source>
</evidence>
<sequence length="55" mass="6279">MVIKMTRTLMEEGWAFISNESNVVVRAEHQATGEAISFNSAGNLKRWLYEKALSY</sequence>
<dbReference type="Proteomes" id="UP000525923">
    <property type="component" value="Unassembled WGS sequence"/>
</dbReference>
<evidence type="ECO:0000313" key="1">
    <source>
        <dbReference type="EMBL" id="MBB5181195.1"/>
    </source>
</evidence>
<name>A0A7W8FV22_9BACL</name>
<dbReference type="EMBL" id="JACHHE010000007">
    <property type="protein sequence ID" value="MBB5181195.1"/>
    <property type="molecule type" value="Genomic_DNA"/>
</dbReference>
<dbReference type="RefSeq" id="WP_175580290.1">
    <property type="nucleotide sequence ID" value="NZ_CP181055.1"/>
</dbReference>
<accession>A0A7W8FV22</accession>
<comment type="caution">
    <text evidence="1">The sequence shown here is derived from an EMBL/GenBank/DDBJ whole genome shotgun (WGS) entry which is preliminary data.</text>
</comment>
<protein>
    <submittedName>
        <fullName evidence="1">Uncharacterized protein</fullName>
    </submittedName>
</protein>
<organism evidence="1 2">
    <name type="scientific">Planococcus koreensis</name>
    <dbReference type="NCBI Taxonomy" id="112331"/>
    <lineage>
        <taxon>Bacteria</taxon>
        <taxon>Bacillati</taxon>
        <taxon>Bacillota</taxon>
        <taxon>Bacilli</taxon>
        <taxon>Bacillales</taxon>
        <taxon>Caryophanaceae</taxon>
        <taxon>Planococcus</taxon>
    </lineage>
</organism>
<gene>
    <name evidence="1" type="ORF">HNQ44_002660</name>
</gene>
<proteinExistence type="predicted"/>
<keyword evidence="2" id="KW-1185">Reference proteome</keyword>